<sequence length="411" mass="45224">MPSAKPRNGINGASRRHVCFFSASHTARMRACVLEASRTRSETFRASQDSVRVKNSSACVATLQFLVFFASPTSFSAIRTCFSPESTLLIELAKYWCSIFCRVLATMAKKVALVTGGNKGIGFGVTRKLCERLPKDSWVVLLGTRDVSNGERALTNLKECGLPMLPVVHQLDITDSTSCKQMKDFIHQKYGGLDLLVNNSGFAFKRNATESKYEQAKHTIGVNYFGTKQITETVLPIVRDGARIISVASMCGKMGLEHMSEEHRRAILSPDLSFEKLDDMMKQYIEAAKTDELTKLGWPESTYEMSKAGVIAATELWAHAADKNALTPQGTKGMFVACCCPGWCRTDMAGYEHPPLSADEGAERVVDLCLAGGDEEQGQFLMEKKVVPLSFPQKFSGKTVPCQQWLSTPVA</sequence>
<keyword evidence="3 5" id="KW-0560">Oxidoreductase</keyword>
<evidence type="ECO:0000313" key="5">
    <source>
        <dbReference type="EMBL" id="KFG41316.1"/>
    </source>
</evidence>
<dbReference type="PANTHER" id="PTHR43963">
    <property type="entry name" value="CARBONYL REDUCTASE 1-RELATED"/>
    <property type="match status" value="1"/>
</dbReference>
<dbReference type="InterPro" id="IPR002347">
    <property type="entry name" value="SDR_fam"/>
</dbReference>
<dbReference type="GO" id="GO:0004090">
    <property type="term" value="F:carbonyl reductase (NADPH) activity"/>
    <property type="evidence" value="ECO:0007669"/>
    <property type="project" value="UniProtKB-EC"/>
</dbReference>
<dbReference type="Pfam" id="PF00106">
    <property type="entry name" value="adh_short"/>
    <property type="match status" value="1"/>
</dbReference>
<dbReference type="PRINTS" id="PR00080">
    <property type="entry name" value="SDRFAMILY"/>
</dbReference>
<dbReference type="OrthoDB" id="10262319at2759"/>
<keyword evidence="2" id="KW-0521">NADP</keyword>
<dbReference type="EMBL" id="AEYH02002258">
    <property type="protein sequence ID" value="KFG41316.1"/>
    <property type="molecule type" value="Genomic_DNA"/>
</dbReference>
<dbReference type="AlphaFoldDB" id="A0A086KA98"/>
<name>A0A086KA98_TOXGO</name>
<reference evidence="5 6" key="1">
    <citation type="submission" date="2014-07" db="EMBL/GenBank/DDBJ databases">
        <authorList>
            <person name="Sibley D."/>
            <person name="Venepally P."/>
            <person name="Karamycheva S."/>
            <person name="Hadjithomas M."/>
            <person name="Khan A."/>
            <person name="Brunk B."/>
            <person name="Roos D."/>
            <person name="Caler E."/>
            <person name="Lorenzi H."/>
        </authorList>
    </citation>
    <scope>NUCLEOTIDE SEQUENCE [LARGE SCALE GENOMIC DNA]</scope>
    <source>
        <strain evidence="5 6">FOU</strain>
    </source>
</reference>
<dbReference type="PANTHER" id="PTHR43963:SF6">
    <property type="entry name" value="CHAIN DEHYDROGENASE FAMILY PROTEIN, PUTATIVE (AFU_ORTHOLOGUE AFUA_3G15350)-RELATED"/>
    <property type="match status" value="1"/>
</dbReference>
<evidence type="ECO:0000313" key="6">
    <source>
        <dbReference type="Proteomes" id="UP000028838"/>
    </source>
</evidence>
<dbReference type="InterPro" id="IPR036291">
    <property type="entry name" value="NAD(P)-bd_dom_sf"/>
</dbReference>
<organism evidence="5 6">
    <name type="scientific">Toxoplasma gondii FOU</name>
    <dbReference type="NCBI Taxonomy" id="943167"/>
    <lineage>
        <taxon>Eukaryota</taxon>
        <taxon>Sar</taxon>
        <taxon>Alveolata</taxon>
        <taxon>Apicomplexa</taxon>
        <taxon>Conoidasida</taxon>
        <taxon>Coccidia</taxon>
        <taxon>Eucoccidiorida</taxon>
        <taxon>Eimeriorina</taxon>
        <taxon>Sarcocystidae</taxon>
        <taxon>Toxoplasma</taxon>
    </lineage>
</organism>
<dbReference type="PRINTS" id="PR00081">
    <property type="entry name" value="GDHRDH"/>
</dbReference>
<accession>A0A086KA98</accession>
<evidence type="ECO:0000256" key="4">
    <source>
        <dbReference type="RuleBase" id="RU000363"/>
    </source>
</evidence>
<comment type="similarity">
    <text evidence="1 4">Belongs to the short-chain dehydrogenases/reductases (SDR) family.</text>
</comment>
<gene>
    <name evidence="5" type="ORF">TGFOU_290890</name>
</gene>
<comment type="caution">
    <text evidence="5">The sequence shown here is derived from an EMBL/GenBank/DDBJ whole genome shotgun (WGS) entry which is preliminary data.</text>
</comment>
<dbReference type="SUPFAM" id="SSF51735">
    <property type="entry name" value="NAD(P)-binding Rossmann-fold domains"/>
    <property type="match status" value="1"/>
</dbReference>
<dbReference type="Gene3D" id="3.40.50.720">
    <property type="entry name" value="NAD(P)-binding Rossmann-like Domain"/>
    <property type="match status" value="1"/>
</dbReference>
<evidence type="ECO:0000256" key="1">
    <source>
        <dbReference type="ARBA" id="ARBA00006484"/>
    </source>
</evidence>
<dbReference type="VEuPathDB" id="ToxoDB:TGFOU_290890"/>
<evidence type="ECO:0000256" key="2">
    <source>
        <dbReference type="ARBA" id="ARBA00022857"/>
    </source>
</evidence>
<dbReference type="Proteomes" id="UP000028838">
    <property type="component" value="Unassembled WGS sequence"/>
</dbReference>
<proteinExistence type="inferred from homology"/>
<evidence type="ECO:0000256" key="3">
    <source>
        <dbReference type="ARBA" id="ARBA00023002"/>
    </source>
</evidence>
<protein>
    <submittedName>
        <fullName evidence="5">Putative carbonyl reductase 1</fullName>
        <ecNumber evidence="5">1.1.1.184</ecNumber>
    </submittedName>
</protein>
<dbReference type="EC" id="1.1.1.184" evidence="5"/>